<dbReference type="OrthoDB" id="9785671at2"/>
<dbReference type="Proteomes" id="UP000190080">
    <property type="component" value="Unassembled WGS sequence"/>
</dbReference>
<evidence type="ECO:0000259" key="1">
    <source>
        <dbReference type="Pfam" id="PF04015"/>
    </source>
</evidence>
<protein>
    <recommendedName>
        <fullName evidence="1">DUF362 domain-containing protein</fullName>
    </recommendedName>
</protein>
<dbReference type="RefSeq" id="WP_079427430.1">
    <property type="nucleotide sequence ID" value="NZ_MZGV01000065.1"/>
</dbReference>
<accession>A0A1V4IEU6</accession>
<keyword evidence="3" id="KW-1185">Reference proteome</keyword>
<sequence length="246" mass="28298">MILSAKNKKELFCCLDKIGIKSAINKNKYVLIKINLARPAEPGHPRTDVKLLSKVIEYVYLNGGDCTLAESANGYLRNNLKQAGLGEILSKYKVKLIDLDFEEVDEIDIDGEKHFLPKCLKNYGVRIGLPATSKRPEAIFSNNVKLFIGAVPRRMYQIGDLIKDWRPRIHIHLHKSVANVYRAIQEYCPFDFYINGGVAMEEYTGQFEFEQTFIGDDAIELDMYMLDNFFKRHEVPEYLQILRIAD</sequence>
<dbReference type="EMBL" id="MZGV01000065">
    <property type="protein sequence ID" value="OPJ58057.1"/>
    <property type="molecule type" value="Genomic_DNA"/>
</dbReference>
<reference evidence="2 3" key="1">
    <citation type="submission" date="2017-03" db="EMBL/GenBank/DDBJ databases">
        <title>Genome sequence of Clostridium oryzae DSM 28571.</title>
        <authorList>
            <person name="Poehlein A."/>
            <person name="Daniel R."/>
        </authorList>
    </citation>
    <scope>NUCLEOTIDE SEQUENCE [LARGE SCALE GENOMIC DNA]</scope>
    <source>
        <strain evidence="2 3">DSM 28571</strain>
    </source>
</reference>
<proteinExistence type="predicted"/>
<dbReference type="STRING" id="1450648.CLORY_37990"/>
<dbReference type="AlphaFoldDB" id="A0A1V4IEU6"/>
<gene>
    <name evidence="2" type="ORF">CLORY_37990</name>
</gene>
<organism evidence="2 3">
    <name type="scientific">Clostridium oryzae</name>
    <dbReference type="NCBI Taxonomy" id="1450648"/>
    <lineage>
        <taxon>Bacteria</taxon>
        <taxon>Bacillati</taxon>
        <taxon>Bacillota</taxon>
        <taxon>Clostridia</taxon>
        <taxon>Eubacteriales</taxon>
        <taxon>Clostridiaceae</taxon>
        <taxon>Clostridium</taxon>
    </lineage>
</organism>
<evidence type="ECO:0000313" key="3">
    <source>
        <dbReference type="Proteomes" id="UP000190080"/>
    </source>
</evidence>
<dbReference type="Pfam" id="PF04015">
    <property type="entry name" value="DUF362"/>
    <property type="match status" value="1"/>
</dbReference>
<comment type="caution">
    <text evidence="2">The sequence shown here is derived from an EMBL/GenBank/DDBJ whole genome shotgun (WGS) entry which is preliminary data.</text>
</comment>
<dbReference type="InterPro" id="IPR007160">
    <property type="entry name" value="DUF362"/>
</dbReference>
<name>A0A1V4IEU6_9CLOT</name>
<evidence type="ECO:0000313" key="2">
    <source>
        <dbReference type="EMBL" id="OPJ58057.1"/>
    </source>
</evidence>
<feature type="domain" description="DUF362" evidence="1">
    <location>
        <begin position="30"/>
        <end position="227"/>
    </location>
</feature>